<dbReference type="Pfam" id="PF10145">
    <property type="entry name" value="PhageMin_Tail"/>
    <property type="match status" value="1"/>
</dbReference>
<dbReference type="RefSeq" id="WP_193807362.1">
    <property type="nucleotide sequence ID" value="NZ_CP087714.1"/>
</dbReference>
<keyword evidence="2" id="KW-0175">Coiled coil</keyword>
<feature type="transmembrane region" description="Helical" evidence="3">
    <location>
        <begin position="533"/>
        <end position="554"/>
    </location>
</feature>
<feature type="transmembrane region" description="Helical" evidence="3">
    <location>
        <begin position="561"/>
        <end position="587"/>
    </location>
</feature>
<dbReference type="GeneID" id="90449980"/>
<evidence type="ECO:0000256" key="2">
    <source>
        <dbReference type="SAM" id="Coils"/>
    </source>
</evidence>
<feature type="domain" description="Phage tail tape measure protein" evidence="4">
    <location>
        <begin position="91"/>
        <end position="291"/>
    </location>
</feature>
<accession>A0ABZ3H4J4</accession>
<dbReference type="EMBL" id="CP087714">
    <property type="protein sequence ID" value="XAT63529.1"/>
    <property type="molecule type" value="Genomic_DNA"/>
</dbReference>
<dbReference type="Proteomes" id="UP001492541">
    <property type="component" value="Chromosome"/>
</dbReference>
<keyword evidence="3" id="KW-1133">Transmembrane helix</keyword>
<evidence type="ECO:0000313" key="6">
    <source>
        <dbReference type="Proteomes" id="UP001492541"/>
    </source>
</evidence>
<feature type="transmembrane region" description="Helical" evidence="3">
    <location>
        <begin position="593"/>
        <end position="614"/>
    </location>
</feature>
<dbReference type="NCBIfam" id="TIGR01760">
    <property type="entry name" value="tape_meas_TP901"/>
    <property type="match status" value="2"/>
</dbReference>
<dbReference type="PANTHER" id="PTHR37813:SF1">
    <property type="entry name" value="FELS-2 PROPHAGE PROTEIN"/>
    <property type="match status" value="1"/>
</dbReference>
<proteinExistence type="predicted"/>
<keyword evidence="3" id="KW-0472">Membrane</keyword>
<dbReference type="InterPro" id="IPR010090">
    <property type="entry name" value="Phage_tape_meas"/>
</dbReference>
<name>A0ABZ3H4J4_GEOAI</name>
<dbReference type="Gene3D" id="1.10.287.950">
    <property type="entry name" value="Methyl-accepting chemotaxis protein"/>
    <property type="match status" value="1"/>
</dbReference>
<sequence>MEKIEIVIQAIDKATKPLKEIQNRIGSLGQTIGSAGAAFTRAGMMMSAAVLPIVGAFGLAIRTGVEFEQQMKNVQSVAQASQEDFIKLSEFARKMGEQTIFSASEAAQAMYYLASAGYDASRIMESLEGILDLAAATQTDLAFATETVLSVLNSFGMEAKEATKISDKFAATISGSQATMEKLAYSMRYVAPLFKSLGYTIDELLVALGGLYNAGYRGEQAGTILRGALSRLIDPTKEVLETISRLGLEIYELTPAALEIKRQFDKQSEALRELREEYEKTINAMSEMNDEMSKLADKEARLRLEIKKIRYKAAKEGRELTEDEKKQIKELELAIDELSIRQDELRLKYKELSRTKEEQIAQIKSLESAVEALAEKFAKSPKKLKQFKILMEEFRKTSMTAADAVKIFGQEAGPGMMALISQYGTEALDMLEEKIKNASGAAKEMAEIQLKSTAGALKELKSKIEDIQITIFEELKDEIDALINTIKENMPAIKEFTKEFTENMVPAAKTFGEILLDLMKTFNKLPAPVKESVARFSALAVVFMAVGGPMLMVLGGAMQVVGAMISIGSAISGLIGGGGILATLVALLGPVGVALLALAAAAAVLYAAWVNNWFGIRDKTKELVEKLSKSISGFWKWFVNAWSGGWKRIKEGSINTLATLGKIFGNALSLIYNNIVAKFVEGFINAINTVIGSVNKFIAFMSTVPYIGEKLKDVSIPTLKIPNIRIDLGPAIEARILGLKGTEINNSVTVNVNVQTDADPDVIADRVGRVVLRKLADAYTVRRGMI</sequence>
<protein>
    <submittedName>
        <fullName evidence="5">Phage tail tape measure protein</fullName>
    </submittedName>
</protein>
<gene>
    <name evidence="5" type="ORF">LPQ35_09760</name>
</gene>
<feature type="coiled-coil region" evidence="2">
    <location>
        <begin position="428"/>
        <end position="463"/>
    </location>
</feature>
<evidence type="ECO:0000256" key="3">
    <source>
        <dbReference type="SAM" id="Phobius"/>
    </source>
</evidence>
<evidence type="ECO:0000256" key="1">
    <source>
        <dbReference type="ARBA" id="ARBA00022612"/>
    </source>
</evidence>
<keyword evidence="6" id="KW-1185">Reference proteome</keyword>
<keyword evidence="1" id="KW-1188">Viral release from host cell</keyword>
<keyword evidence="3" id="KW-0812">Transmembrane</keyword>
<evidence type="ECO:0000313" key="5">
    <source>
        <dbReference type="EMBL" id="XAT63529.1"/>
    </source>
</evidence>
<feature type="coiled-coil region" evidence="2">
    <location>
        <begin position="257"/>
        <end position="376"/>
    </location>
</feature>
<evidence type="ECO:0000259" key="4">
    <source>
        <dbReference type="Pfam" id="PF10145"/>
    </source>
</evidence>
<dbReference type="PANTHER" id="PTHR37813">
    <property type="entry name" value="FELS-2 PROPHAGE PROTEIN"/>
    <property type="match status" value="1"/>
</dbReference>
<organism evidence="5 6">
    <name type="scientific">Geoglobus acetivorans</name>
    <dbReference type="NCBI Taxonomy" id="565033"/>
    <lineage>
        <taxon>Archaea</taxon>
        <taxon>Methanobacteriati</taxon>
        <taxon>Methanobacteriota</taxon>
        <taxon>Archaeoglobi</taxon>
        <taxon>Archaeoglobales</taxon>
        <taxon>Archaeoglobaceae</taxon>
        <taxon>Geoglobus</taxon>
    </lineage>
</organism>
<reference evidence="5 6" key="1">
    <citation type="submission" date="2021-11" db="EMBL/GenBank/DDBJ databases">
        <title>Whole genome of Geoglobus acetivorans.</title>
        <authorList>
            <person name="Liu D."/>
        </authorList>
    </citation>
    <scope>NUCLEOTIDE SEQUENCE [LARGE SCALE GENOMIC DNA]</scope>
    <source>
        <strain evidence="5 6">SBH6</strain>
    </source>
</reference>